<gene>
    <name evidence="7" type="ORF">A2151_04670</name>
</gene>
<dbReference type="GO" id="GO:0009055">
    <property type="term" value="F:electron transfer activity"/>
    <property type="evidence" value="ECO:0007669"/>
    <property type="project" value="InterPro"/>
</dbReference>
<evidence type="ECO:0000256" key="4">
    <source>
        <dbReference type="PROSITE-ProRule" id="PRU00433"/>
    </source>
</evidence>
<keyword evidence="5" id="KW-0732">Signal</keyword>
<evidence type="ECO:0000256" key="5">
    <source>
        <dbReference type="SAM" id="SignalP"/>
    </source>
</evidence>
<organism evidence="7 8">
    <name type="scientific">Candidatus Muproteobacteria bacterium RBG_16_65_34</name>
    <dbReference type="NCBI Taxonomy" id="1817760"/>
    <lineage>
        <taxon>Bacteria</taxon>
        <taxon>Pseudomonadati</taxon>
        <taxon>Pseudomonadota</taxon>
        <taxon>Candidatus Muproteobacteria</taxon>
    </lineage>
</organism>
<comment type="caution">
    <text evidence="7">The sequence shown here is derived from an EMBL/GenBank/DDBJ whole genome shotgun (WGS) entry which is preliminary data.</text>
</comment>
<dbReference type="GO" id="GO:0020037">
    <property type="term" value="F:heme binding"/>
    <property type="evidence" value="ECO:0007669"/>
    <property type="project" value="InterPro"/>
</dbReference>
<accession>A0A1F6TPL2</accession>
<dbReference type="Gene3D" id="1.10.760.10">
    <property type="entry name" value="Cytochrome c-like domain"/>
    <property type="match status" value="1"/>
</dbReference>
<dbReference type="PROSITE" id="PS51007">
    <property type="entry name" value="CYTC"/>
    <property type="match status" value="1"/>
</dbReference>
<dbReference type="InterPro" id="IPR036909">
    <property type="entry name" value="Cyt_c-like_dom_sf"/>
</dbReference>
<proteinExistence type="predicted"/>
<dbReference type="GO" id="GO:0046872">
    <property type="term" value="F:metal ion binding"/>
    <property type="evidence" value="ECO:0007669"/>
    <property type="project" value="UniProtKB-KW"/>
</dbReference>
<keyword evidence="2 4" id="KW-0479">Metal-binding</keyword>
<keyword evidence="1 4" id="KW-0349">Heme</keyword>
<evidence type="ECO:0000313" key="8">
    <source>
        <dbReference type="Proteomes" id="UP000178885"/>
    </source>
</evidence>
<keyword evidence="3 4" id="KW-0408">Iron</keyword>
<dbReference type="Pfam" id="PF09086">
    <property type="entry name" value="DUF1924"/>
    <property type="match status" value="1"/>
</dbReference>
<dbReference type="STRING" id="1817760.A2151_04670"/>
<reference evidence="7 8" key="1">
    <citation type="journal article" date="2016" name="Nat. Commun.">
        <title>Thousands of microbial genomes shed light on interconnected biogeochemical processes in an aquifer system.</title>
        <authorList>
            <person name="Anantharaman K."/>
            <person name="Brown C.T."/>
            <person name="Hug L.A."/>
            <person name="Sharon I."/>
            <person name="Castelle C.J."/>
            <person name="Probst A.J."/>
            <person name="Thomas B.C."/>
            <person name="Singh A."/>
            <person name="Wilkins M.J."/>
            <person name="Karaoz U."/>
            <person name="Brodie E.L."/>
            <person name="Williams K.H."/>
            <person name="Hubbard S.S."/>
            <person name="Banfield J.F."/>
        </authorList>
    </citation>
    <scope>NUCLEOTIDE SEQUENCE [LARGE SCALE GENOMIC DNA]</scope>
</reference>
<evidence type="ECO:0000313" key="7">
    <source>
        <dbReference type="EMBL" id="OGI46996.1"/>
    </source>
</evidence>
<dbReference type="AlphaFoldDB" id="A0A1F6TPL2"/>
<dbReference type="EMBL" id="MFSU01000068">
    <property type="protein sequence ID" value="OGI46996.1"/>
    <property type="molecule type" value="Genomic_DNA"/>
</dbReference>
<name>A0A1F6TPL2_9PROT</name>
<evidence type="ECO:0000259" key="6">
    <source>
        <dbReference type="PROSITE" id="PS51007"/>
    </source>
</evidence>
<feature type="signal peptide" evidence="5">
    <location>
        <begin position="1"/>
        <end position="21"/>
    </location>
</feature>
<protein>
    <recommendedName>
        <fullName evidence="6">Cytochrome c domain-containing protein</fullName>
    </recommendedName>
</protein>
<sequence length="133" mass="14313">MKPFPNAIFLAALLASGVAAAADVVDERLAAYKARGAGGFSAAAGKALWNKSFPDPKGGEPQSCASCHTSNLSEPGKHVETGKVIEPMKPAVNPKRLTDAKRIEKWFLRNCKRILGRECTAQEKGDFLVFVRN</sequence>
<dbReference type="InterPro" id="IPR015170">
    <property type="entry name" value="DUF1924_SHP"/>
</dbReference>
<evidence type="ECO:0000256" key="3">
    <source>
        <dbReference type="ARBA" id="ARBA00023004"/>
    </source>
</evidence>
<dbReference type="InterPro" id="IPR009056">
    <property type="entry name" value="Cyt_c-like_dom"/>
</dbReference>
<evidence type="ECO:0000256" key="2">
    <source>
        <dbReference type="ARBA" id="ARBA00022723"/>
    </source>
</evidence>
<feature type="chain" id="PRO_5009526772" description="Cytochrome c domain-containing protein" evidence="5">
    <location>
        <begin position="22"/>
        <end position="133"/>
    </location>
</feature>
<dbReference type="Proteomes" id="UP000178885">
    <property type="component" value="Unassembled WGS sequence"/>
</dbReference>
<evidence type="ECO:0000256" key="1">
    <source>
        <dbReference type="ARBA" id="ARBA00022617"/>
    </source>
</evidence>
<dbReference type="SUPFAM" id="SSF46626">
    <property type="entry name" value="Cytochrome c"/>
    <property type="match status" value="1"/>
</dbReference>
<feature type="domain" description="Cytochrome c" evidence="6">
    <location>
        <begin position="40"/>
        <end position="133"/>
    </location>
</feature>